<dbReference type="HOGENOM" id="CLU_257849_0_0_1"/>
<dbReference type="PaxDb" id="35128-Thaps6636"/>
<dbReference type="SMART" id="SM00494">
    <property type="entry name" value="ChtBD2"/>
    <property type="match status" value="1"/>
</dbReference>
<dbReference type="SMART" id="SM00636">
    <property type="entry name" value="Glyco_18"/>
    <property type="match status" value="1"/>
</dbReference>
<proteinExistence type="inferred from homology"/>
<dbReference type="GO" id="GO:0005576">
    <property type="term" value="C:extracellular region"/>
    <property type="evidence" value="ECO:0000318"/>
    <property type="project" value="GO_Central"/>
</dbReference>
<dbReference type="PROSITE" id="PS51910">
    <property type="entry name" value="GH18_2"/>
    <property type="match status" value="1"/>
</dbReference>
<dbReference type="Pfam" id="PF01607">
    <property type="entry name" value="CBM_14"/>
    <property type="match status" value="1"/>
</dbReference>
<feature type="compositionally biased region" description="Pro residues" evidence="6">
    <location>
        <begin position="890"/>
        <end position="913"/>
    </location>
</feature>
<dbReference type="InterPro" id="IPR036508">
    <property type="entry name" value="Chitin-bd_dom_sf"/>
</dbReference>
<keyword evidence="10" id="KW-1185">Reference proteome</keyword>
<dbReference type="InParanoid" id="B5YP29"/>
<dbReference type="Pfam" id="PF00704">
    <property type="entry name" value="Glyco_hydro_18"/>
    <property type="match status" value="1"/>
</dbReference>
<dbReference type="PANTHER" id="PTHR11177">
    <property type="entry name" value="CHITINASE"/>
    <property type="match status" value="1"/>
</dbReference>
<feature type="region of interest" description="Disordered" evidence="6">
    <location>
        <begin position="350"/>
        <end position="371"/>
    </location>
</feature>
<feature type="region of interest" description="Disordered" evidence="6">
    <location>
        <begin position="84"/>
        <end position="111"/>
    </location>
</feature>
<accession>B5YP29</accession>
<feature type="compositionally biased region" description="Polar residues" evidence="6">
    <location>
        <begin position="280"/>
        <end position="296"/>
    </location>
</feature>
<evidence type="ECO:0000256" key="3">
    <source>
        <dbReference type="ARBA" id="ARBA00022525"/>
    </source>
</evidence>
<keyword evidence="3" id="KW-0964">Secreted</keyword>
<evidence type="ECO:0008006" key="11">
    <source>
        <dbReference type="Google" id="ProtNLM"/>
    </source>
</evidence>
<dbReference type="CAZy" id="GH18">
    <property type="family name" value="Glycoside Hydrolase Family 18"/>
</dbReference>
<dbReference type="NCBIfam" id="NF033679">
    <property type="entry name" value="DNRLRE_dom"/>
    <property type="match status" value="1"/>
</dbReference>
<evidence type="ECO:0000313" key="9">
    <source>
        <dbReference type="EMBL" id="ACI64384.1"/>
    </source>
</evidence>
<feature type="region of interest" description="Disordered" evidence="6">
    <location>
        <begin position="278"/>
        <end position="298"/>
    </location>
</feature>
<keyword evidence="5" id="KW-0732">Signal</keyword>
<evidence type="ECO:0000256" key="1">
    <source>
        <dbReference type="ARBA" id="ARBA00004613"/>
    </source>
</evidence>
<dbReference type="SUPFAM" id="SSF57625">
    <property type="entry name" value="Invertebrate chitin-binding proteins"/>
    <property type="match status" value="1"/>
</dbReference>
<protein>
    <recommendedName>
        <fullName evidence="11">GH18 domain-containing protein</fullName>
    </recommendedName>
</protein>
<dbReference type="InterPro" id="IPR029070">
    <property type="entry name" value="Chitinase_insertion_sf"/>
</dbReference>
<dbReference type="RefSeq" id="XP_002295667.1">
    <property type="nucleotide sequence ID" value="XM_002295631.1"/>
</dbReference>
<dbReference type="PROSITE" id="PS50940">
    <property type="entry name" value="CHIT_BIND_II"/>
    <property type="match status" value="1"/>
</dbReference>
<keyword evidence="4" id="KW-0147">Chitin-binding</keyword>
<sequence>MPPAQLLSVGPNPDTIYNSRETYNNTDGGLTGAVNDKVSTMEPFMNHRHRRRRRRPSTVATVVCCYLALSSSLSSSTRAEAASASSAVETVNTPPSKSDIGLPLPSSDRRGRRRRRLGEHPLFHAQNVASQQQQQNRKLQQQPEELYCPPTHNGYHPTPTCQHYYWCSSTRHWDGSYTSSVTSAILYECGEGLLFSVDKGICDWEESVDCSFLVEMIDVGGVGDENGESDTTTAASSGGGEPFNESGVHAKSSPQQATTLNSDEVVNINTESLIQPIEETGSTESMQSTKEASTEFQQKKTAHNKSIIGYLSLERAIQLVSPESIDYDQITRLNLGCFYVTADGRILIGDSSSSGGEGGGNRDGGMNSTKATSTDEEVLTMLFGPISNTLEEGVDTKLVCGLVSKEDGTNCNQHQYQQGLLHQAHMAGVQVFPSIKLAFVESALQGVYQHKDEVATNVASLIQEYGFDGVDIDFVSTTTSSTDDTKGIGDDFTSLLRMIRVQIDMLAESTMPPLSSTYQLSTVLPCNPSTYISLIGAGAHKIPLVWEMIDEVNLLTFGIDHGDADGGGVVTPYSPLYDGSTPHDNQGSSVDGCVSSYIGGGGTRDKINIGLPFHGITYGDATDMYEEYRGLDKVHWPAADAFVEPDGTVPYYNLYSYLQDETLITGRDEATMTTFGYFEVGGVVSFDNEWSICMKTDYGVVNNLGGYFIWDLTEDIIDDSTTPLLDVVDAKLNNAGLDCGVYAFGTFNPDIKVEVDINGLTAVGQWGEPKYYPNYGEFQCDDDPTYKPTWTTEEHMYRSKELCCKEMFGWIRPEKCLGVGFVEANYFGVAPKAVEESIVTDKPTSSPVSDKPTGSPFSAPVIVETTSSMQEDDAAIDAHKKPVAAAMPLRPTPPKTAPPTRSPSKPSPPPTPRPSKRPTFFVQILQPTLTPTEFPSPRPSGNPISPTDAPPSEAPTSSPSLRATATITSVQDQLATEPPTPVPTPLPEQFIQHIDPLGVSVPAVADTVVSEIEPNKLFGSHATLLVDGGSGPNQHYDTILLFDLSFMASGLSIDSIKLRLFVEEGSGDCDESTTWMNSPGANGIVIGKAYNVEAGVFFEMDVTRAIFWVWNMDTNGAKKQLSIRITSDEDNRCVFSSRDGNPLHAPNLWLTLNEAPAFAIEDTSETPPVDVEETVALPRPANSRNQGEALLIFATDDATISEVSPDDNFGNNLSLVVSDDRTDTQDTLIQFDITELYKQNPRSAVLTLYVEEDCDSAGLFTTTRYTDSGWNESDVTWSNAPESFGGTVIGTFGAVEGDQWFGFEVIGAFLWEVVQSQSTMTFRITSDNSKFCQYTSIEGGKAPKLMLQF</sequence>
<feature type="region of interest" description="Disordered" evidence="6">
    <location>
        <begin position="883"/>
        <end position="960"/>
    </location>
</feature>
<evidence type="ECO:0000259" key="7">
    <source>
        <dbReference type="PROSITE" id="PS50940"/>
    </source>
</evidence>
<dbReference type="Pfam" id="PF24517">
    <property type="entry name" value="CBM96"/>
    <property type="match status" value="2"/>
</dbReference>
<dbReference type="InterPro" id="IPR055372">
    <property type="entry name" value="CBM96"/>
</dbReference>
<feature type="region of interest" description="Disordered" evidence="6">
    <location>
        <begin position="838"/>
        <end position="858"/>
    </location>
</feature>
<dbReference type="GeneID" id="7450632"/>
<dbReference type="GO" id="GO:0006032">
    <property type="term" value="P:chitin catabolic process"/>
    <property type="evidence" value="ECO:0000318"/>
    <property type="project" value="GO_Central"/>
</dbReference>
<name>B5YP29_THAPS</name>
<feature type="domain" description="GH18" evidence="8">
    <location>
        <begin position="305"/>
        <end position="735"/>
    </location>
</feature>
<dbReference type="InterPro" id="IPR002557">
    <property type="entry name" value="Chitin-bd_dom"/>
</dbReference>
<feature type="region of interest" description="Disordered" evidence="6">
    <location>
        <begin position="223"/>
        <end position="259"/>
    </location>
</feature>
<dbReference type="Gene3D" id="3.20.20.80">
    <property type="entry name" value="Glycosidases"/>
    <property type="match status" value="1"/>
</dbReference>
<dbReference type="EMBL" id="CP001160">
    <property type="protein sequence ID" value="ACI64384.1"/>
    <property type="molecule type" value="Genomic_DNA"/>
</dbReference>
<reference evidence="9 10" key="2">
    <citation type="journal article" date="2008" name="Nature">
        <title>The Phaeodactylum genome reveals the evolutionary history of diatom genomes.</title>
        <authorList>
            <person name="Bowler C."/>
            <person name="Allen A.E."/>
            <person name="Badger J.H."/>
            <person name="Grimwood J."/>
            <person name="Jabbari K."/>
            <person name="Kuo A."/>
            <person name="Maheswari U."/>
            <person name="Martens C."/>
            <person name="Maumus F."/>
            <person name="Otillar R.P."/>
            <person name="Rayko E."/>
            <person name="Salamov A."/>
            <person name="Vandepoele K."/>
            <person name="Beszteri B."/>
            <person name="Gruber A."/>
            <person name="Heijde M."/>
            <person name="Katinka M."/>
            <person name="Mock T."/>
            <person name="Valentin K."/>
            <person name="Verret F."/>
            <person name="Berges J.A."/>
            <person name="Brownlee C."/>
            <person name="Cadoret J.P."/>
            <person name="Chiovitti A."/>
            <person name="Choi C.J."/>
            <person name="Coesel S."/>
            <person name="De Martino A."/>
            <person name="Detter J.C."/>
            <person name="Durkin C."/>
            <person name="Falciatore A."/>
            <person name="Fournet J."/>
            <person name="Haruta M."/>
            <person name="Huysman M.J."/>
            <person name="Jenkins B.D."/>
            <person name="Jiroutova K."/>
            <person name="Jorgensen R.E."/>
            <person name="Joubert Y."/>
            <person name="Kaplan A."/>
            <person name="Kroger N."/>
            <person name="Kroth P.G."/>
            <person name="La Roche J."/>
            <person name="Lindquist E."/>
            <person name="Lommer M."/>
            <person name="Martin-Jezequel V."/>
            <person name="Lopez P.J."/>
            <person name="Lucas S."/>
            <person name="Mangogna M."/>
            <person name="McGinnis K."/>
            <person name="Medlin L.K."/>
            <person name="Montsant A."/>
            <person name="Oudot-Le Secq M.P."/>
            <person name="Napoli C."/>
            <person name="Obornik M."/>
            <person name="Parker M.S."/>
            <person name="Petit J.L."/>
            <person name="Porcel B.M."/>
            <person name="Poulsen N."/>
            <person name="Robison M."/>
            <person name="Rychlewski L."/>
            <person name="Rynearson T.A."/>
            <person name="Schmutz J."/>
            <person name="Shapiro H."/>
            <person name="Siaut M."/>
            <person name="Stanley M."/>
            <person name="Sussman M.R."/>
            <person name="Taylor A.R."/>
            <person name="Vardi A."/>
            <person name="von Dassow P."/>
            <person name="Vyverman W."/>
            <person name="Willis A."/>
            <person name="Wyrwicz L.S."/>
            <person name="Rokhsar D.S."/>
            <person name="Weissenbach J."/>
            <person name="Armbrust E.V."/>
            <person name="Green B.R."/>
            <person name="Van de Peer Y."/>
            <person name="Grigoriev I.V."/>
        </authorList>
    </citation>
    <scope>NUCLEOTIDE SEQUENCE [LARGE SCALE GENOMIC DNA]</scope>
    <source>
        <strain evidence="9 10">CCMP1335</strain>
    </source>
</reference>
<dbReference type="InterPro" id="IPR050314">
    <property type="entry name" value="Glycosyl_Hydrlase_18"/>
</dbReference>
<evidence type="ECO:0000256" key="4">
    <source>
        <dbReference type="ARBA" id="ARBA00022669"/>
    </source>
</evidence>
<dbReference type="PANTHER" id="PTHR11177:SF317">
    <property type="entry name" value="CHITINASE 12-RELATED"/>
    <property type="match status" value="1"/>
</dbReference>
<dbReference type="SUPFAM" id="SSF51445">
    <property type="entry name" value="(Trans)glycosidases"/>
    <property type="match status" value="1"/>
</dbReference>
<dbReference type="InterPro" id="IPR001223">
    <property type="entry name" value="Glyco_hydro18_cat"/>
</dbReference>
<dbReference type="InterPro" id="IPR017853">
    <property type="entry name" value="GH"/>
</dbReference>
<feature type="domain" description="Chitin-binding type-2" evidence="7">
    <location>
        <begin position="145"/>
        <end position="212"/>
    </location>
</feature>
<comment type="similarity">
    <text evidence="2">Belongs to the glycosyl hydrolase 18 family. Chitinase class II subfamily.</text>
</comment>
<evidence type="ECO:0000256" key="6">
    <source>
        <dbReference type="SAM" id="MobiDB-lite"/>
    </source>
</evidence>
<gene>
    <name evidence="9" type="ORF">THAPS_6636</name>
</gene>
<dbReference type="KEGG" id="tps:THAPS_6636"/>
<evidence type="ECO:0000256" key="5">
    <source>
        <dbReference type="ARBA" id="ARBA00022729"/>
    </source>
</evidence>
<dbReference type="Proteomes" id="UP000001449">
    <property type="component" value="Chromosome 7"/>
</dbReference>
<dbReference type="GO" id="GO:0004568">
    <property type="term" value="F:chitinase activity"/>
    <property type="evidence" value="ECO:0000318"/>
    <property type="project" value="GO_Central"/>
</dbReference>
<dbReference type="InterPro" id="IPR011583">
    <property type="entry name" value="Chitinase_II/V-like_cat"/>
</dbReference>
<dbReference type="eggNOG" id="KOG2806">
    <property type="taxonomic scope" value="Eukaryota"/>
</dbReference>
<dbReference type="Gene3D" id="2.170.140.10">
    <property type="entry name" value="Chitin binding domain"/>
    <property type="match status" value="1"/>
</dbReference>
<comment type="subcellular location">
    <subcellularLocation>
        <location evidence="1">Secreted</location>
    </subcellularLocation>
</comment>
<reference evidence="9 10" key="1">
    <citation type="journal article" date="2004" name="Science">
        <title>The genome of the diatom Thalassiosira pseudonana: ecology, evolution, and metabolism.</title>
        <authorList>
            <person name="Armbrust E.V."/>
            <person name="Berges J.A."/>
            <person name="Bowler C."/>
            <person name="Green B.R."/>
            <person name="Martinez D."/>
            <person name="Putnam N.H."/>
            <person name="Zhou S."/>
            <person name="Allen A.E."/>
            <person name="Apt K.E."/>
            <person name="Bechner M."/>
            <person name="Brzezinski M.A."/>
            <person name="Chaal B.K."/>
            <person name="Chiovitti A."/>
            <person name="Davis A.K."/>
            <person name="Demarest M.S."/>
            <person name="Detter J.C."/>
            <person name="Glavina T."/>
            <person name="Goodstein D."/>
            <person name="Hadi M.Z."/>
            <person name="Hellsten U."/>
            <person name="Hildebrand M."/>
            <person name="Jenkins B.D."/>
            <person name="Jurka J."/>
            <person name="Kapitonov V.V."/>
            <person name="Kroger N."/>
            <person name="Lau W.W."/>
            <person name="Lane T.W."/>
            <person name="Larimer F.W."/>
            <person name="Lippmeier J.C."/>
            <person name="Lucas S."/>
            <person name="Medina M."/>
            <person name="Montsant A."/>
            <person name="Obornik M."/>
            <person name="Parker M.S."/>
            <person name="Palenik B."/>
            <person name="Pazour G.J."/>
            <person name="Richardson P.M."/>
            <person name="Rynearson T.A."/>
            <person name="Saito M.A."/>
            <person name="Schwartz D.C."/>
            <person name="Thamatrakoln K."/>
            <person name="Valentin K."/>
            <person name="Vardi A."/>
            <person name="Wilkerson F.P."/>
            <person name="Rokhsar D.S."/>
        </authorList>
    </citation>
    <scope>NUCLEOTIDE SEQUENCE [LARGE SCALE GENOMIC DNA]</scope>
    <source>
        <strain evidence="9 10">CCMP1335</strain>
    </source>
</reference>
<dbReference type="Gene3D" id="3.10.50.10">
    <property type="match status" value="1"/>
</dbReference>
<dbReference type="GO" id="GO:0005975">
    <property type="term" value="P:carbohydrate metabolic process"/>
    <property type="evidence" value="ECO:0007669"/>
    <property type="project" value="InterPro"/>
</dbReference>
<organism evidence="9 10">
    <name type="scientific">Thalassiosira pseudonana</name>
    <name type="common">Marine diatom</name>
    <name type="synonym">Cyclotella nana</name>
    <dbReference type="NCBI Taxonomy" id="35128"/>
    <lineage>
        <taxon>Eukaryota</taxon>
        <taxon>Sar</taxon>
        <taxon>Stramenopiles</taxon>
        <taxon>Ochrophyta</taxon>
        <taxon>Bacillariophyta</taxon>
        <taxon>Coscinodiscophyceae</taxon>
        <taxon>Thalassiosirophycidae</taxon>
        <taxon>Thalassiosirales</taxon>
        <taxon>Thalassiosiraceae</taxon>
        <taxon>Thalassiosira</taxon>
    </lineage>
</organism>
<dbReference type="GO" id="GO:0008061">
    <property type="term" value="F:chitin binding"/>
    <property type="evidence" value="ECO:0007669"/>
    <property type="project" value="UniProtKB-KW"/>
</dbReference>
<evidence type="ECO:0000313" key="10">
    <source>
        <dbReference type="Proteomes" id="UP000001449"/>
    </source>
</evidence>
<dbReference type="CAZy" id="CBM14">
    <property type="family name" value="Carbohydrate-Binding Module Family 14"/>
</dbReference>
<evidence type="ECO:0000259" key="8">
    <source>
        <dbReference type="PROSITE" id="PS51910"/>
    </source>
</evidence>
<evidence type="ECO:0000256" key="2">
    <source>
        <dbReference type="ARBA" id="ARBA00009121"/>
    </source>
</evidence>